<dbReference type="InterPro" id="IPR016177">
    <property type="entry name" value="DNA-bd_dom_sf"/>
</dbReference>
<evidence type="ECO:0000313" key="8">
    <source>
        <dbReference type="EMBL" id="KAK9170259.1"/>
    </source>
</evidence>
<feature type="compositionally biased region" description="Polar residues" evidence="6">
    <location>
        <begin position="209"/>
        <end position="218"/>
    </location>
</feature>
<dbReference type="AlphaFoldDB" id="A0AAP0Q8R5"/>
<dbReference type="PANTHER" id="PTHR33729:SF6">
    <property type="entry name" value="METHYL-CPG-BINDING DOMAIN-CONTAINING PROTEIN 11"/>
    <property type="match status" value="1"/>
</dbReference>
<gene>
    <name evidence="8" type="ORF">Syun_002399</name>
</gene>
<dbReference type="GO" id="GO:0005634">
    <property type="term" value="C:nucleus"/>
    <property type="evidence" value="ECO:0007669"/>
    <property type="project" value="UniProtKB-SubCell"/>
</dbReference>
<proteinExistence type="predicted"/>
<dbReference type="Pfam" id="PF01429">
    <property type="entry name" value="MBD"/>
    <property type="match status" value="1"/>
</dbReference>
<keyword evidence="2" id="KW-0805">Transcription regulation</keyword>
<dbReference type="Gene3D" id="3.30.890.10">
    <property type="entry name" value="Methyl-cpg-binding Protein 2, Chain A"/>
    <property type="match status" value="1"/>
</dbReference>
<feature type="compositionally biased region" description="Polar residues" evidence="6">
    <location>
        <begin position="245"/>
        <end position="261"/>
    </location>
</feature>
<evidence type="ECO:0000256" key="5">
    <source>
        <dbReference type="ARBA" id="ARBA00023242"/>
    </source>
</evidence>
<dbReference type="InterPro" id="IPR001739">
    <property type="entry name" value="Methyl_CpG_DNA-bd"/>
</dbReference>
<organism evidence="8 9">
    <name type="scientific">Stephania yunnanensis</name>
    <dbReference type="NCBI Taxonomy" id="152371"/>
    <lineage>
        <taxon>Eukaryota</taxon>
        <taxon>Viridiplantae</taxon>
        <taxon>Streptophyta</taxon>
        <taxon>Embryophyta</taxon>
        <taxon>Tracheophyta</taxon>
        <taxon>Spermatophyta</taxon>
        <taxon>Magnoliopsida</taxon>
        <taxon>Ranunculales</taxon>
        <taxon>Menispermaceae</taxon>
        <taxon>Menispermoideae</taxon>
        <taxon>Cissampelideae</taxon>
        <taxon>Stephania</taxon>
    </lineage>
</organism>
<evidence type="ECO:0000256" key="2">
    <source>
        <dbReference type="ARBA" id="ARBA00023015"/>
    </source>
</evidence>
<evidence type="ECO:0000259" key="7">
    <source>
        <dbReference type="Pfam" id="PF01429"/>
    </source>
</evidence>
<feature type="compositionally biased region" description="Basic and acidic residues" evidence="6">
    <location>
        <begin position="158"/>
        <end position="174"/>
    </location>
</feature>
<dbReference type="EMBL" id="JBBNAF010000001">
    <property type="protein sequence ID" value="KAK9170259.1"/>
    <property type="molecule type" value="Genomic_DNA"/>
</dbReference>
<comment type="caution">
    <text evidence="8">The sequence shown here is derived from an EMBL/GenBank/DDBJ whole genome shotgun (WGS) entry which is preliminary data.</text>
</comment>
<feature type="region of interest" description="Disordered" evidence="6">
    <location>
        <begin position="60"/>
        <end position="357"/>
    </location>
</feature>
<feature type="compositionally biased region" description="Polar residues" evidence="6">
    <location>
        <begin position="175"/>
        <end position="184"/>
    </location>
</feature>
<accession>A0AAP0Q8R5</accession>
<keyword evidence="9" id="KW-1185">Reference proteome</keyword>
<evidence type="ECO:0000256" key="4">
    <source>
        <dbReference type="ARBA" id="ARBA00023163"/>
    </source>
</evidence>
<feature type="compositionally biased region" description="Acidic residues" evidence="6">
    <location>
        <begin position="125"/>
        <end position="137"/>
    </location>
</feature>
<evidence type="ECO:0000256" key="3">
    <source>
        <dbReference type="ARBA" id="ARBA00023125"/>
    </source>
</evidence>
<dbReference type="PANTHER" id="PTHR33729">
    <property type="entry name" value="METHYL-CPG BINDING DOMAIN CONTAINING PROTEIN, EXPRESSED"/>
    <property type="match status" value="1"/>
</dbReference>
<protein>
    <recommendedName>
        <fullName evidence="7">MBD domain-containing protein</fullName>
    </recommendedName>
</protein>
<dbReference type="Proteomes" id="UP001420932">
    <property type="component" value="Unassembled WGS sequence"/>
</dbReference>
<evidence type="ECO:0000256" key="6">
    <source>
        <dbReference type="SAM" id="MobiDB-lite"/>
    </source>
</evidence>
<feature type="compositionally biased region" description="Basic and acidic residues" evidence="6">
    <location>
        <begin position="321"/>
        <end position="331"/>
    </location>
</feature>
<feature type="compositionally biased region" description="Basic and acidic residues" evidence="6">
    <location>
        <begin position="304"/>
        <end position="315"/>
    </location>
</feature>
<feature type="compositionally biased region" description="Basic and acidic residues" evidence="6">
    <location>
        <begin position="83"/>
        <end position="124"/>
    </location>
</feature>
<dbReference type="SUPFAM" id="SSF54171">
    <property type="entry name" value="DNA-binding domain"/>
    <property type="match status" value="1"/>
</dbReference>
<dbReference type="InterPro" id="IPR039622">
    <property type="entry name" value="MBD10/11"/>
</dbReference>
<name>A0AAP0Q8R5_9MAGN</name>
<evidence type="ECO:0000313" key="9">
    <source>
        <dbReference type="Proteomes" id="UP001420932"/>
    </source>
</evidence>
<sequence>MDPDDFSLSYSKIDCLGVTEVRQGLDISKRFTPRKSGTPKRNEIVFISPTGEEIKNKRQLDQFLKAHPGEPPSSEFDWGTGDTPRRSARIIEKVKATETPEKEPPTKRERKSSEKKSAKEKKESNEEDEVPNEEENADAAAEKVKTDVDVEMTDAGDEEHKDEDGSEKDVKENNVETVAAQNSIEENDKKDPPAADTQIGENKVAETPETLSESNGQDTKQDEVPTDNSQPLLKEKTASEAPETLSESNGQDSINEASSDMKQGEVLKNNSQPVLEEKTDSEAPSLPLDKASTKEDESAAAVTSDKEAPSNRVEELPDSAHQNDRREESGPRETNGSNEETQHQPKSPFDPRTCSLI</sequence>
<keyword evidence="3" id="KW-0238">DNA-binding</keyword>
<evidence type="ECO:0000256" key="1">
    <source>
        <dbReference type="ARBA" id="ARBA00004123"/>
    </source>
</evidence>
<dbReference type="GO" id="GO:0003677">
    <property type="term" value="F:DNA binding"/>
    <property type="evidence" value="ECO:0007669"/>
    <property type="project" value="UniProtKB-KW"/>
</dbReference>
<comment type="subcellular location">
    <subcellularLocation>
        <location evidence="1">Nucleus</location>
    </subcellularLocation>
</comment>
<keyword evidence="4" id="KW-0804">Transcription</keyword>
<reference evidence="8 9" key="1">
    <citation type="submission" date="2024-01" db="EMBL/GenBank/DDBJ databases">
        <title>Genome assemblies of Stephania.</title>
        <authorList>
            <person name="Yang L."/>
        </authorList>
    </citation>
    <scope>NUCLEOTIDE SEQUENCE [LARGE SCALE GENOMIC DNA]</scope>
    <source>
        <strain evidence="8">YNDBR</strain>
        <tissue evidence="8">Leaf</tissue>
    </source>
</reference>
<feature type="domain" description="MBD" evidence="7">
    <location>
        <begin position="29"/>
        <end position="83"/>
    </location>
</feature>
<keyword evidence="5" id="KW-0539">Nucleus</keyword>